<feature type="domain" description="Fibrinogen C-terminal" evidence="8">
    <location>
        <begin position="200"/>
        <end position="342"/>
    </location>
</feature>
<sequence>MSNLHVSCGIALRMIVYSLEAWMGALDCREKKDKGHDLGTPKHGTLLFADLQVDVDNFVNSYGKAGADMEQNCSKFHAGEVLSALRSKGKNKLFDEKGVFGRVCRHDFPKGFLNIKHGERVVSKAETMEIENYFTIKEHGARNASNAERNNRDSINTLSMTAIIQSPNQLTKPLEKKETFEINQSVYLDKMSFKFKSEYHYHHHHNANCAELYKAGNTFSGVYSIDPDGLGAFDVYCNQSTAGGGWTVIQRRLDGSVDSNRCWCDYKHGFGNMTGEYWLGVDKINHLTWRTKNKVRVDLEIGFKQKVHHPYAEYDLFVVDSELKSYSLTIGEMSTGKLYVAS</sequence>
<keyword evidence="2" id="KW-0964">Secreted</keyword>
<protein>
    <submittedName>
        <fullName evidence="9">Fibrinogen-like protein 1</fullName>
    </submittedName>
</protein>
<dbReference type="EMBL" id="LSMT01001691">
    <property type="protein sequence ID" value="PFX11971.1"/>
    <property type="molecule type" value="Genomic_DNA"/>
</dbReference>
<dbReference type="PANTHER" id="PTHR47221:SF6">
    <property type="entry name" value="FIBRINOGEN ALPHA CHAIN"/>
    <property type="match status" value="1"/>
</dbReference>
<keyword evidence="4" id="KW-0175">Coiled coil</keyword>
<dbReference type="NCBIfam" id="NF040941">
    <property type="entry name" value="GGGWT_bact"/>
    <property type="match status" value="1"/>
</dbReference>
<dbReference type="STRING" id="50429.A0A2B4R2W9"/>
<gene>
    <name evidence="9" type="primary">Fgl1</name>
    <name evidence="9" type="ORF">AWC38_SpisGene24145</name>
</gene>
<evidence type="ECO:0000256" key="2">
    <source>
        <dbReference type="ARBA" id="ARBA00022525"/>
    </source>
</evidence>
<dbReference type="GO" id="GO:0005576">
    <property type="term" value="C:extracellular region"/>
    <property type="evidence" value="ECO:0007669"/>
    <property type="project" value="UniProtKB-SubCell"/>
</dbReference>
<evidence type="ECO:0000256" key="7">
    <source>
        <dbReference type="SAM" id="SignalP"/>
    </source>
</evidence>
<evidence type="ECO:0000256" key="3">
    <source>
        <dbReference type="ARBA" id="ARBA00022729"/>
    </source>
</evidence>
<evidence type="ECO:0000256" key="1">
    <source>
        <dbReference type="ARBA" id="ARBA00004613"/>
    </source>
</evidence>
<dbReference type="OrthoDB" id="5983392at2759"/>
<dbReference type="Proteomes" id="UP000225706">
    <property type="component" value="Unassembled WGS sequence"/>
</dbReference>
<evidence type="ECO:0000313" key="10">
    <source>
        <dbReference type="Proteomes" id="UP000225706"/>
    </source>
</evidence>
<dbReference type="InterPro" id="IPR014716">
    <property type="entry name" value="Fibrinogen_a/b/g_C_1"/>
</dbReference>
<evidence type="ECO:0000256" key="4">
    <source>
        <dbReference type="ARBA" id="ARBA00023054"/>
    </source>
</evidence>
<keyword evidence="6" id="KW-0325">Glycoprotein</keyword>
<feature type="signal peptide" evidence="7">
    <location>
        <begin position="1"/>
        <end position="21"/>
    </location>
</feature>
<dbReference type="PANTHER" id="PTHR47221">
    <property type="entry name" value="FIBRINOGEN ALPHA CHAIN"/>
    <property type="match status" value="1"/>
</dbReference>
<dbReference type="SUPFAM" id="SSF56496">
    <property type="entry name" value="Fibrinogen C-terminal domain-like"/>
    <property type="match status" value="1"/>
</dbReference>
<keyword evidence="3 7" id="KW-0732">Signal</keyword>
<comment type="subcellular location">
    <subcellularLocation>
        <location evidence="1">Secreted</location>
    </subcellularLocation>
</comment>
<feature type="chain" id="PRO_5012789849" evidence="7">
    <location>
        <begin position="22"/>
        <end position="342"/>
    </location>
</feature>
<evidence type="ECO:0000313" key="9">
    <source>
        <dbReference type="EMBL" id="PFX11971.1"/>
    </source>
</evidence>
<dbReference type="InterPro" id="IPR037579">
    <property type="entry name" value="FIB_ANG-like"/>
</dbReference>
<evidence type="ECO:0000259" key="8">
    <source>
        <dbReference type="PROSITE" id="PS51406"/>
    </source>
</evidence>
<dbReference type="InterPro" id="IPR036056">
    <property type="entry name" value="Fibrinogen-like_C"/>
</dbReference>
<name>A0A2B4R2W9_STYPI</name>
<evidence type="ECO:0000256" key="5">
    <source>
        <dbReference type="ARBA" id="ARBA00023157"/>
    </source>
</evidence>
<evidence type="ECO:0000256" key="6">
    <source>
        <dbReference type="ARBA" id="ARBA00023180"/>
    </source>
</evidence>
<comment type="caution">
    <text evidence="9">The sequence shown here is derived from an EMBL/GenBank/DDBJ whole genome shotgun (WGS) entry which is preliminary data.</text>
</comment>
<accession>A0A2B4R2W9</accession>
<dbReference type="SMART" id="SM00186">
    <property type="entry name" value="FBG"/>
    <property type="match status" value="1"/>
</dbReference>
<dbReference type="Pfam" id="PF00147">
    <property type="entry name" value="Fibrinogen_C"/>
    <property type="match status" value="1"/>
</dbReference>
<proteinExistence type="predicted"/>
<dbReference type="InterPro" id="IPR002181">
    <property type="entry name" value="Fibrinogen_a/b/g_C_dom"/>
</dbReference>
<organism evidence="9 10">
    <name type="scientific">Stylophora pistillata</name>
    <name type="common">Smooth cauliflower coral</name>
    <dbReference type="NCBI Taxonomy" id="50429"/>
    <lineage>
        <taxon>Eukaryota</taxon>
        <taxon>Metazoa</taxon>
        <taxon>Cnidaria</taxon>
        <taxon>Anthozoa</taxon>
        <taxon>Hexacorallia</taxon>
        <taxon>Scleractinia</taxon>
        <taxon>Astrocoeniina</taxon>
        <taxon>Pocilloporidae</taxon>
        <taxon>Stylophora</taxon>
    </lineage>
</organism>
<reference evidence="10" key="1">
    <citation type="journal article" date="2017" name="bioRxiv">
        <title>Comparative analysis of the genomes of Stylophora pistillata and Acropora digitifera provides evidence for extensive differences between species of corals.</title>
        <authorList>
            <person name="Voolstra C.R."/>
            <person name="Li Y."/>
            <person name="Liew Y.J."/>
            <person name="Baumgarten S."/>
            <person name="Zoccola D."/>
            <person name="Flot J.-F."/>
            <person name="Tambutte S."/>
            <person name="Allemand D."/>
            <person name="Aranda M."/>
        </authorList>
    </citation>
    <scope>NUCLEOTIDE SEQUENCE [LARGE SCALE GENOMIC DNA]</scope>
</reference>
<dbReference type="Gene3D" id="3.90.215.10">
    <property type="entry name" value="Gamma Fibrinogen, chain A, domain 1"/>
    <property type="match status" value="1"/>
</dbReference>
<keyword evidence="5" id="KW-1015">Disulfide bond</keyword>
<keyword evidence="10" id="KW-1185">Reference proteome</keyword>
<dbReference type="AlphaFoldDB" id="A0A2B4R2W9"/>
<dbReference type="PROSITE" id="PS51406">
    <property type="entry name" value="FIBRINOGEN_C_2"/>
    <property type="match status" value="1"/>
</dbReference>